<evidence type="ECO:0000256" key="3">
    <source>
        <dbReference type="SAM" id="Coils"/>
    </source>
</evidence>
<dbReference type="InterPro" id="IPR011330">
    <property type="entry name" value="Glyco_hydro/deAcase_b/a-brl"/>
</dbReference>
<feature type="coiled-coil region" evidence="3">
    <location>
        <begin position="37"/>
        <end position="64"/>
    </location>
</feature>
<dbReference type="Gene3D" id="3.20.20.370">
    <property type="entry name" value="Glycoside hydrolase/deacetylase"/>
    <property type="match status" value="1"/>
</dbReference>
<reference evidence="5 6" key="1">
    <citation type="submission" date="2019-09" db="EMBL/GenBank/DDBJ databases">
        <title>FDA dAtabase for Regulatory Grade micrObial Sequences (FDA-ARGOS): Supporting development and validation of Infectious Disease Dx tests.</title>
        <authorList>
            <person name="Sciortino C."/>
            <person name="Tallon L."/>
            <person name="Sadzewicz L."/>
            <person name="Vavikolanu K."/>
            <person name="Mehta A."/>
            <person name="Aluvathingal J."/>
            <person name="Nadendla S."/>
            <person name="Nandy P."/>
            <person name="Geyer C."/>
            <person name="Yan Y."/>
            <person name="Sichtig H."/>
        </authorList>
    </citation>
    <scope>NUCLEOTIDE SEQUENCE [LARGE SCALE GENOMIC DNA]</scope>
    <source>
        <strain evidence="5 6">FDAARGOS_636</strain>
    </source>
</reference>
<keyword evidence="6" id="KW-1185">Reference proteome</keyword>
<gene>
    <name evidence="5" type="ORF">FOB44_16245</name>
</gene>
<evidence type="ECO:0000259" key="4">
    <source>
        <dbReference type="PROSITE" id="PS51677"/>
    </source>
</evidence>
<sequence length="255" mass="30044">MMILYLALLLLAVFVIFYFRLYLFAFPTHRLIILMYHQIEEETCEDLTVSLKNLEQQFSYLQKEKYTAKFFSELGTPASKSIILTFDDGYKNNFKYLPALLEKYNLKATIFIPTSFIQEGYGDYEMMTFEDLRSLPEKYIELALHSHSHQNFRDVSAGFIERDLEKNMQILESQSIKYSKILAYPYGKYPKKKADKDILFSNLKKIGIDFAVRIGNKVNYFPTRHPYELCRVDIKGGDSLIKFKLKLIFGRLKLF</sequence>
<dbReference type="PANTHER" id="PTHR34216:SF3">
    <property type="entry name" value="POLY-BETA-1,6-N-ACETYL-D-GLUCOSAMINE N-DEACETYLASE"/>
    <property type="match status" value="1"/>
</dbReference>
<dbReference type="CDD" id="cd10918">
    <property type="entry name" value="CE4_NodB_like_5s_6s"/>
    <property type="match status" value="1"/>
</dbReference>
<protein>
    <submittedName>
        <fullName evidence="5">Polysaccharide deacetylase family protein</fullName>
    </submittedName>
</protein>
<dbReference type="SUPFAM" id="SSF88713">
    <property type="entry name" value="Glycoside hydrolase/deacetylase"/>
    <property type="match status" value="1"/>
</dbReference>
<keyword evidence="2" id="KW-0732">Signal</keyword>
<dbReference type="InterPro" id="IPR002509">
    <property type="entry name" value="NODB_dom"/>
</dbReference>
<keyword evidence="3" id="KW-0175">Coiled coil</keyword>
<proteinExistence type="predicted"/>
<evidence type="ECO:0000313" key="5">
    <source>
        <dbReference type="EMBL" id="QIY92110.1"/>
    </source>
</evidence>
<accession>A0ABX6KU81</accession>
<dbReference type="InterPro" id="IPR051398">
    <property type="entry name" value="Polysacch_Deacetylase"/>
</dbReference>
<dbReference type="RefSeq" id="WP_168239153.1">
    <property type="nucleotide sequence ID" value="NZ_CP050995.1"/>
</dbReference>
<evidence type="ECO:0000313" key="6">
    <source>
        <dbReference type="Proteomes" id="UP000501570"/>
    </source>
</evidence>
<dbReference type="Pfam" id="PF01522">
    <property type="entry name" value="Polysacc_deac_1"/>
    <property type="match status" value="1"/>
</dbReference>
<dbReference type="PANTHER" id="PTHR34216">
    <property type="match status" value="1"/>
</dbReference>
<name>A0ABX6KU81_CHRGL</name>
<dbReference type="PROSITE" id="PS51677">
    <property type="entry name" value="NODB"/>
    <property type="match status" value="1"/>
</dbReference>
<dbReference type="Proteomes" id="UP000501570">
    <property type="component" value="Chromosome"/>
</dbReference>
<evidence type="ECO:0000256" key="2">
    <source>
        <dbReference type="ARBA" id="ARBA00022729"/>
    </source>
</evidence>
<organism evidence="5 6">
    <name type="scientific">Chryseobacterium gallinarum</name>
    <dbReference type="NCBI Taxonomy" id="1324352"/>
    <lineage>
        <taxon>Bacteria</taxon>
        <taxon>Pseudomonadati</taxon>
        <taxon>Bacteroidota</taxon>
        <taxon>Flavobacteriia</taxon>
        <taxon>Flavobacteriales</taxon>
        <taxon>Weeksellaceae</taxon>
        <taxon>Chryseobacterium group</taxon>
        <taxon>Chryseobacterium</taxon>
    </lineage>
</organism>
<feature type="domain" description="NodB homology" evidence="4">
    <location>
        <begin position="80"/>
        <end position="255"/>
    </location>
</feature>
<evidence type="ECO:0000256" key="1">
    <source>
        <dbReference type="ARBA" id="ARBA00004613"/>
    </source>
</evidence>
<comment type="subcellular location">
    <subcellularLocation>
        <location evidence="1">Secreted</location>
    </subcellularLocation>
</comment>
<dbReference type="EMBL" id="CP050995">
    <property type="protein sequence ID" value="QIY92110.1"/>
    <property type="molecule type" value="Genomic_DNA"/>
</dbReference>